<accession>A0A7W0HJK3</accession>
<dbReference type="GO" id="GO:0000160">
    <property type="term" value="P:phosphorelay signal transduction system"/>
    <property type="evidence" value="ECO:0007669"/>
    <property type="project" value="UniProtKB-KW"/>
</dbReference>
<dbReference type="RefSeq" id="WP_181549970.1">
    <property type="nucleotide sequence ID" value="NZ_JACDUS010000001.1"/>
</dbReference>
<evidence type="ECO:0000256" key="2">
    <source>
        <dbReference type="ARBA" id="ARBA00023012"/>
    </source>
</evidence>
<keyword evidence="2" id="KW-0902">Two-component regulatory system</keyword>
<dbReference type="InterPro" id="IPR001789">
    <property type="entry name" value="Sig_transdc_resp-reg_receiver"/>
</dbReference>
<dbReference type="PROSITE" id="PS51371">
    <property type="entry name" value="CBS"/>
    <property type="match status" value="2"/>
</dbReference>
<evidence type="ECO:0000256" key="5">
    <source>
        <dbReference type="PROSITE-ProRule" id="PRU00169"/>
    </source>
</evidence>
<organism evidence="9 10">
    <name type="scientific">Desulfosalsimonas propionicica</name>
    <dbReference type="NCBI Taxonomy" id="332175"/>
    <lineage>
        <taxon>Bacteria</taxon>
        <taxon>Pseudomonadati</taxon>
        <taxon>Thermodesulfobacteriota</taxon>
        <taxon>Desulfobacteria</taxon>
        <taxon>Desulfobacterales</taxon>
        <taxon>Desulfosalsimonadaceae</taxon>
        <taxon>Desulfosalsimonas</taxon>
    </lineage>
</organism>
<evidence type="ECO:0000259" key="8">
    <source>
        <dbReference type="PROSITE" id="PS51371"/>
    </source>
</evidence>
<dbReference type="PROSITE" id="PS50110">
    <property type="entry name" value="RESPONSE_REGULATORY"/>
    <property type="match status" value="1"/>
</dbReference>
<keyword evidence="3" id="KW-0805">Transcription regulation</keyword>
<sequence>MSQKIKVLMVDDEKRFRETTEKILTRRGFETIMAESGPAAIEKLAQHPDVVILDIRMEGMNGHETLAEIKKRNPDLPVIMLTGYGDLDSAKQARDQGAFDYLAKPCDIEVLTGKIREAIQSRQMPEAYRENRVKGVMIPIDEYTTLNSDVTVQEAIFELKKTFAARATSRIMETGHRSVLVVEKPMQVIGILSITDLMQMILPAYLSAPKPSTADSIQYSPLFWKGEFQRAIELHARMPIGEVMSPVPYDIDANASLMEATFQMSTYGVRRLLVKTGDKVLGIIREQDLFFEMEKILRAKPA</sequence>
<evidence type="ECO:0000313" key="9">
    <source>
        <dbReference type="EMBL" id="MBA2880324.1"/>
    </source>
</evidence>
<reference evidence="9 10" key="1">
    <citation type="submission" date="2020-07" db="EMBL/GenBank/DDBJ databases">
        <title>Genomic Encyclopedia of Type Strains, Phase IV (KMG-IV): sequencing the most valuable type-strain genomes for metagenomic binning, comparative biology and taxonomic classification.</title>
        <authorList>
            <person name="Goeker M."/>
        </authorList>
    </citation>
    <scope>NUCLEOTIDE SEQUENCE [LARGE SCALE GENOMIC DNA]</scope>
    <source>
        <strain evidence="9 10">DSM 17721</strain>
    </source>
</reference>
<dbReference type="PANTHER" id="PTHR44591">
    <property type="entry name" value="STRESS RESPONSE REGULATOR PROTEIN 1"/>
    <property type="match status" value="1"/>
</dbReference>
<feature type="modified residue" description="4-aspartylphosphate" evidence="5">
    <location>
        <position position="54"/>
    </location>
</feature>
<dbReference type="SMART" id="SM00448">
    <property type="entry name" value="REC"/>
    <property type="match status" value="1"/>
</dbReference>
<keyword evidence="4" id="KW-0804">Transcription</keyword>
<keyword evidence="6" id="KW-0129">CBS domain</keyword>
<dbReference type="InterPro" id="IPR046342">
    <property type="entry name" value="CBS_dom_sf"/>
</dbReference>
<feature type="domain" description="CBS" evidence="8">
    <location>
        <begin position="137"/>
        <end position="212"/>
    </location>
</feature>
<dbReference type="Gene3D" id="3.40.50.2300">
    <property type="match status" value="1"/>
</dbReference>
<keyword evidence="10" id="KW-1185">Reference proteome</keyword>
<dbReference type="Proteomes" id="UP000525298">
    <property type="component" value="Unassembled WGS sequence"/>
</dbReference>
<dbReference type="CDD" id="cd02205">
    <property type="entry name" value="CBS_pair_SF"/>
    <property type="match status" value="1"/>
</dbReference>
<evidence type="ECO:0000256" key="4">
    <source>
        <dbReference type="ARBA" id="ARBA00023163"/>
    </source>
</evidence>
<feature type="domain" description="Response regulatory" evidence="7">
    <location>
        <begin position="6"/>
        <end position="119"/>
    </location>
</feature>
<dbReference type="SUPFAM" id="SSF52172">
    <property type="entry name" value="CheY-like"/>
    <property type="match status" value="1"/>
</dbReference>
<evidence type="ECO:0000256" key="1">
    <source>
        <dbReference type="ARBA" id="ARBA00022553"/>
    </source>
</evidence>
<dbReference type="Gene3D" id="3.10.580.10">
    <property type="entry name" value="CBS-domain"/>
    <property type="match status" value="1"/>
</dbReference>
<dbReference type="FunFam" id="3.40.50.2300:FF:000018">
    <property type="entry name" value="DNA-binding transcriptional regulator NtrC"/>
    <property type="match status" value="1"/>
</dbReference>
<keyword evidence="1 5" id="KW-0597">Phosphoprotein</keyword>
<name>A0A7W0HJK3_9BACT</name>
<comment type="caution">
    <text evidence="9">The sequence shown here is derived from an EMBL/GenBank/DDBJ whole genome shotgun (WGS) entry which is preliminary data.</text>
</comment>
<proteinExistence type="predicted"/>
<dbReference type="Pfam" id="PF00571">
    <property type="entry name" value="CBS"/>
    <property type="match status" value="2"/>
</dbReference>
<dbReference type="EMBL" id="JACDUS010000001">
    <property type="protein sequence ID" value="MBA2880324.1"/>
    <property type="molecule type" value="Genomic_DNA"/>
</dbReference>
<dbReference type="SMART" id="SM00116">
    <property type="entry name" value="CBS"/>
    <property type="match status" value="2"/>
</dbReference>
<dbReference type="InterPro" id="IPR011006">
    <property type="entry name" value="CheY-like_superfamily"/>
</dbReference>
<dbReference type="InterPro" id="IPR000644">
    <property type="entry name" value="CBS_dom"/>
</dbReference>
<dbReference type="SUPFAM" id="SSF54631">
    <property type="entry name" value="CBS-domain pair"/>
    <property type="match status" value="1"/>
</dbReference>
<dbReference type="Pfam" id="PF00072">
    <property type="entry name" value="Response_reg"/>
    <property type="match status" value="1"/>
</dbReference>
<evidence type="ECO:0000313" key="10">
    <source>
        <dbReference type="Proteomes" id="UP000525298"/>
    </source>
</evidence>
<evidence type="ECO:0000259" key="7">
    <source>
        <dbReference type="PROSITE" id="PS50110"/>
    </source>
</evidence>
<dbReference type="AlphaFoldDB" id="A0A7W0HJK3"/>
<evidence type="ECO:0000256" key="3">
    <source>
        <dbReference type="ARBA" id="ARBA00023015"/>
    </source>
</evidence>
<dbReference type="InterPro" id="IPR050595">
    <property type="entry name" value="Bact_response_regulator"/>
</dbReference>
<protein>
    <submittedName>
        <fullName evidence="9">CheY-like chemotaxis protein</fullName>
    </submittedName>
</protein>
<gene>
    <name evidence="9" type="ORF">HNR65_000631</name>
</gene>
<feature type="domain" description="CBS" evidence="8">
    <location>
        <begin position="244"/>
        <end position="300"/>
    </location>
</feature>
<evidence type="ECO:0000256" key="6">
    <source>
        <dbReference type="PROSITE-ProRule" id="PRU00703"/>
    </source>
</evidence>
<dbReference type="PANTHER" id="PTHR44591:SF14">
    <property type="entry name" value="PROTEIN PILG"/>
    <property type="match status" value="1"/>
</dbReference>